<protein>
    <submittedName>
        <fullName evidence="1">Uncharacterized protein</fullName>
    </submittedName>
</protein>
<accession>F8N5R3</accession>
<reference evidence="2" key="1">
    <citation type="journal article" date="2011" name="Stand. Genomic Sci.">
        <title>Non-contiguous finished genome sequence of the opportunistic oral pathogen Prevotella multisaccharivorax type strain (PPPA20).</title>
        <authorList>
            <person name="Pati A."/>
            <person name="Gronow S."/>
            <person name="Lu M."/>
            <person name="Lapidus A."/>
            <person name="Nolan M."/>
            <person name="Lucas S."/>
            <person name="Hammon N."/>
            <person name="Deshpande S."/>
            <person name="Cheng J.F."/>
            <person name="Tapia R."/>
            <person name="Han C."/>
            <person name="Goodwin L."/>
            <person name="Pitluck S."/>
            <person name="Liolios K."/>
            <person name="Pagani I."/>
            <person name="Mavromatis K."/>
            <person name="Mikhailova N."/>
            <person name="Huntemann M."/>
            <person name="Chen A."/>
            <person name="Palaniappan K."/>
            <person name="Land M."/>
            <person name="Hauser L."/>
            <person name="Detter J.C."/>
            <person name="Brambilla E.M."/>
            <person name="Rohde M."/>
            <person name="Goker M."/>
            <person name="Woyke T."/>
            <person name="Bristow J."/>
            <person name="Eisen J.A."/>
            <person name="Markowitz V."/>
            <person name="Hugenholtz P."/>
            <person name="Kyrpides N.C."/>
            <person name="Klenk H.P."/>
            <person name="Ivanova N."/>
        </authorList>
    </citation>
    <scope>NUCLEOTIDE SEQUENCE [LARGE SCALE GENOMIC DNA]</scope>
    <source>
        <strain evidence="2">DSM 17128</strain>
    </source>
</reference>
<evidence type="ECO:0000313" key="2">
    <source>
        <dbReference type="Proteomes" id="UP000002772"/>
    </source>
</evidence>
<dbReference type="Proteomes" id="UP000002772">
    <property type="component" value="Unassembled WGS sequence"/>
</dbReference>
<gene>
    <name evidence="1" type="ORF">Premu_0599</name>
</gene>
<dbReference type="RefSeq" id="WP_007572989.1">
    <property type="nucleotide sequence ID" value="NZ_BPTS01000001.1"/>
</dbReference>
<dbReference type="AlphaFoldDB" id="F8N5R3"/>
<dbReference type="EMBL" id="GL945017">
    <property type="protein sequence ID" value="EGN56075.1"/>
    <property type="molecule type" value="Genomic_DNA"/>
</dbReference>
<proteinExistence type="predicted"/>
<dbReference type="HOGENOM" id="CLU_2274849_0_0_10"/>
<name>F8N5R3_9BACT</name>
<keyword evidence="2" id="KW-1185">Reference proteome</keyword>
<organism evidence="1 2">
    <name type="scientific">Hallella multisaccharivorax DSM 17128</name>
    <dbReference type="NCBI Taxonomy" id="688246"/>
    <lineage>
        <taxon>Bacteria</taxon>
        <taxon>Pseudomonadati</taxon>
        <taxon>Bacteroidota</taxon>
        <taxon>Bacteroidia</taxon>
        <taxon>Bacteroidales</taxon>
        <taxon>Prevotellaceae</taxon>
        <taxon>Hallella</taxon>
    </lineage>
</organism>
<evidence type="ECO:0000313" key="1">
    <source>
        <dbReference type="EMBL" id="EGN56075.1"/>
    </source>
</evidence>
<dbReference type="OrthoDB" id="1082726at2"/>
<sequence length="102" mass="11391">MTTLQLNQQLFHELSIISQDENKLKEAIAALKNIALGILPATNQSPNKSVVQKNSQTATMTDDQWAAYFSNTPAVDMPSDTETEEFVKKGKGRTIKQIEPWL</sequence>